<dbReference type="GO" id="GO:0009007">
    <property type="term" value="F:site-specific DNA-methyltransferase (adenine-specific) activity"/>
    <property type="evidence" value="ECO:0007669"/>
    <property type="project" value="UniProtKB-EC"/>
</dbReference>
<proteinExistence type="predicted"/>
<dbReference type="Pfam" id="PF20473">
    <property type="entry name" value="MmeI_Mtase"/>
    <property type="match status" value="1"/>
</dbReference>
<comment type="caution">
    <text evidence="8">The sequence shown here is derived from an EMBL/GenBank/DDBJ whole genome shotgun (WGS) entry which is preliminary data.</text>
</comment>
<feature type="domain" description="MmeI-like target recognition" evidence="5">
    <location>
        <begin position="377"/>
        <end position="591"/>
    </location>
</feature>
<dbReference type="InterPro" id="IPR046818">
    <property type="entry name" value="MmeI_C"/>
</dbReference>
<evidence type="ECO:0000256" key="1">
    <source>
        <dbReference type="ARBA" id="ARBA00011900"/>
    </source>
</evidence>
<feature type="domain" description="MmeI-like DNA-methyltransferase" evidence="7">
    <location>
        <begin position="98"/>
        <end position="353"/>
    </location>
</feature>
<dbReference type="PANTHER" id="PTHR33841">
    <property type="entry name" value="DNA METHYLTRANSFERASE YEEA-RELATED"/>
    <property type="match status" value="1"/>
</dbReference>
<name>A0A844ZAK6_9SPHN</name>
<dbReference type="InterPro" id="IPR029063">
    <property type="entry name" value="SAM-dependent_MTases_sf"/>
</dbReference>
<protein>
    <recommendedName>
        <fullName evidence="1">site-specific DNA-methyltransferase (adenine-specific)</fullName>
        <ecNumber evidence="1">2.1.1.72</ecNumber>
    </recommendedName>
</protein>
<feature type="domain" description="MmeI-like C-terminal" evidence="6">
    <location>
        <begin position="593"/>
        <end position="670"/>
    </location>
</feature>
<reference evidence="8 9" key="1">
    <citation type="submission" date="2019-12" db="EMBL/GenBank/DDBJ databases">
        <title>Genomic-based taxomic classification of the family Erythrobacteraceae.</title>
        <authorList>
            <person name="Xu L."/>
        </authorList>
    </citation>
    <scope>NUCLEOTIDE SEQUENCE [LARGE SCALE GENOMIC DNA]</scope>
    <source>
        <strain evidence="8 9">MCCC 1A09962</strain>
    </source>
</reference>
<dbReference type="EMBL" id="WTYW01000001">
    <property type="protein sequence ID" value="MXO84945.1"/>
    <property type="molecule type" value="Genomic_DNA"/>
</dbReference>
<accession>A0A844ZAK6</accession>
<evidence type="ECO:0000313" key="9">
    <source>
        <dbReference type="Proteomes" id="UP000433104"/>
    </source>
</evidence>
<dbReference type="GO" id="GO:0032259">
    <property type="term" value="P:methylation"/>
    <property type="evidence" value="ECO:0007669"/>
    <property type="project" value="UniProtKB-KW"/>
</dbReference>
<evidence type="ECO:0000313" key="8">
    <source>
        <dbReference type="EMBL" id="MXO84945.1"/>
    </source>
</evidence>
<dbReference type="Pfam" id="PF20467">
    <property type="entry name" value="MmeI_C"/>
    <property type="match status" value="1"/>
</dbReference>
<evidence type="ECO:0000259" key="5">
    <source>
        <dbReference type="Pfam" id="PF20466"/>
    </source>
</evidence>
<dbReference type="EC" id="2.1.1.72" evidence="1"/>
<dbReference type="InterPro" id="IPR046820">
    <property type="entry name" value="MmeI_TRD"/>
</dbReference>
<evidence type="ECO:0000259" key="6">
    <source>
        <dbReference type="Pfam" id="PF20467"/>
    </source>
</evidence>
<comment type="catalytic activity">
    <reaction evidence="4">
        <text>a 2'-deoxyadenosine in DNA + S-adenosyl-L-methionine = an N(6)-methyl-2'-deoxyadenosine in DNA + S-adenosyl-L-homocysteine + H(+)</text>
        <dbReference type="Rhea" id="RHEA:15197"/>
        <dbReference type="Rhea" id="RHEA-COMP:12418"/>
        <dbReference type="Rhea" id="RHEA-COMP:12419"/>
        <dbReference type="ChEBI" id="CHEBI:15378"/>
        <dbReference type="ChEBI" id="CHEBI:57856"/>
        <dbReference type="ChEBI" id="CHEBI:59789"/>
        <dbReference type="ChEBI" id="CHEBI:90615"/>
        <dbReference type="ChEBI" id="CHEBI:90616"/>
        <dbReference type="EC" id="2.1.1.72"/>
    </reaction>
</comment>
<dbReference type="InterPro" id="IPR046816">
    <property type="entry name" value="MmeI_Mtase"/>
</dbReference>
<gene>
    <name evidence="8" type="ORF">GRI38_02730</name>
</gene>
<organism evidence="8 9">
    <name type="scientific">Parapontixanthobacter aurantiacus</name>
    <dbReference type="NCBI Taxonomy" id="1463599"/>
    <lineage>
        <taxon>Bacteria</taxon>
        <taxon>Pseudomonadati</taxon>
        <taxon>Pseudomonadota</taxon>
        <taxon>Alphaproteobacteria</taxon>
        <taxon>Sphingomonadales</taxon>
        <taxon>Erythrobacteraceae</taxon>
        <taxon>Parapontixanthobacter</taxon>
    </lineage>
</organism>
<dbReference type="Proteomes" id="UP000433104">
    <property type="component" value="Unassembled WGS sequence"/>
</dbReference>
<dbReference type="AlphaFoldDB" id="A0A844ZAK6"/>
<dbReference type="RefSeq" id="WP_160681441.1">
    <property type="nucleotide sequence ID" value="NZ_WTYW01000001.1"/>
</dbReference>
<dbReference type="OrthoDB" id="9806213at2"/>
<keyword evidence="2 8" id="KW-0489">Methyltransferase</keyword>
<evidence type="ECO:0000259" key="7">
    <source>
        <dbReference type="Pfam" id="PF20473"/>
    </source>
</evidence>
<dbReference type="Pfam" id="PF20466">
    <property type="entry name" value="MmeI_TRD"/>
    <property type="match status" value="1"/>
</dbReference>
<keyword evidence="3 8" id="KW-0808">Transferase</keyword>
<evidence type="ECO:0000256" key="3">
    <source>
        <dbReference type="ARBA" id="ARBA00022679"/>
    </source>
</evidence>
<dbReference type="InterPro" id="IPR050953">
    <property type="entry name" value="N4_N6_ade-DNA_methylase"/>
</dbReference>
<dbReference type="SUPFAM" id="SSF53335">
    <property type="entry name" value="S-adenosyl-L-methionine-dependent methyltransferases"/>
    <property type="match status" value="1"/>
</dbReference>
<dbReference type="Gene3D" id="3.40.50.150">
    <property type="entry name" value="Vaccinia Virus protein VP39"/>
    <property type="match status" value="1"/>
</dbReference>
<evidence type="ECO:0000256" key="4">
    <source>
        <dbReference type="ARBA" id="ARBA00047942"/>
    </source>
</evidence>
<evidence type="ECO:0000256" key="2">
    <source>
        <dbReference type="ARBA" id="ARBA00022603"/>
    </source>
</evidence>
<keyword evidence="9" id="KW-1185">Reference proteome</keyword>
<sequence>MAQFPYVNGDLFKTSTRIPDFNRSMREALLEVSAFDWSPISPAIFGSLFQSVMDRAERRRQGAHYTTEKNILKVIGPLFLDELRAEFERLKALRIAKIARLTEFQERLSKLRFLDPACGCGNFLVIAYRELRLLELDVLTEIFAGKDQLILDVSALSKVDVDQFAGIEIGEFASRIAETAMWMMDHIMNSRLSLAFGKSYVRIPLRKSPVIRHDDALDVAWESVLPPAECTHILGNPPFIGHALRDADQKAGMHRVWGRDGQVNRLDYVTCWFKLATDYAQKNRAIRIAFVSTNSICQGEQASILWPQLFRSGARIFFAHRTFEWLSEARGKAAVHVIIVGLDFDRDGSRQIYDYDDVKGDPHMSIVPQINSYLISSPQIFIAARSRPPAGMPKLFQGSKPADGARLKGPNGKYVTTSNLILDEEDRKAALARDPGIAKWLRPYVGGQELISGKWRWCLWLKNATPAELKSSPEIQERLARVKHGRLKSPTDSVREFAATPWVFTQDRQPSSSYLAVPEVSSETREYIPICVLDENVIGSNKLLILPKPELWIMALLTSAMHMAWMRTVAGRLESRYSYAPNVYNSFPWPVVDDADKTKLEASAKAIVAAREACAPATLEDMYDAGGMPVEVRKAHKANDRLVDRLYRKERFATERERVEHLFNLFQTRSAPLVVASRKEKRKSGKKS</sequence>
<dbReference type="PANTHER" id="PTHR33841:SF1">
    <property type="entry name" value="DNA METHYLTRANSFERASE A"/>
    <property type="match status" value="1"/>
</dbReference>